<dbReference type="AlphaFoldDB" id="A0A1Y3BA25"/>
<organism evidence="1 2">
    <name type="scientific">Euroglyphus maynei</name>
    <name type="common">Mayne's house dust mite</name>
    <dbReference type="NCBI Taxonomy" id="6958"/>
    <lineage>
        <taxon>Eukaryota</taxon>
        <taxon>Metazoa</taxon>
        <taxon>Ecdysozoa</taxon>
        <taxon>Arthropoda</taxon>
        <taxon>Chelicerata</taxon>
        <taxon>Arachnida</taxon>
        <taxon>Acari</taxon>
        <taxon>Acariformes</taxon>
        <taxon>Sarcoptiformes</taxon>
        <taxon>Astigmata</taxon>
        <taxon>Psoroptidia</taxon>
        <taxon>Analgoidea</taxon>
        <taxon>Pyroglyphidae</taxon>
        <taxon>Pyroglyphinae</taxon>
        <taxon>Euroglyphus</taxon>
    </lineage>
</organism>
<evidence type="ECO:0000313" key="1">
    <source>
        <dbReference type="EMBL" id="OTF77750.1"/>
    </source>
</evidence>
<sequence length="77" mass="8803">MKLANLNHIKQRHLLSNLFDNQKHVIKIIMGRKAKFDTKQPKGPGRKARKQGEVDVKLFLSNVGKNSNKTITPISKR</sequence>
<comment type="caution">
    <text evidence="1">The sequence shown here is derived from an EMBL/GenBank/DDBJ whole genome shotgun (WGS) entry which is preliminary data.</text>
</comment>
<accession>A0A1Y3BA25</accession>
<evidence type="ECO:0000313" key="2">
    <source>
        <dbReference type="Proteomes" id="UP000194236"/>
    </source>
</evidence>
<dbReference type="Proteomes" id="UP000194236">
    <property type="component" value="Unassembled WGS sequence"/>
</dbReference>
<gene>
    <name evidence="1" type="ORF">BLA29_013130</name>
</gene>
<dbReference type="EMBL" id="MUJZ01031092">
    <property type="protein sequence ID" value="OTF77750.1"/>
    <property type="molecule type" value="Genomic_DNA"/>
</dbReference>
<reference evidence="1 2" key="1">
    <citation type="submission" date="2017-03" db="EMBL/GenBank/DDBJ databases">
        <title>Genome Survey of Euroglyphus maynei.</title>
        <authorList>
            <person name="Arlian L.G."/>
            <person name="Morgan M.S."/>
            <person name="Rider S.D."/>
        </authorList>
    </citation>
    <scope>NUCLEOTIDE SEQUENCE [LARGE SCALE GENOMIC DNA]</scope>
    <source>
        <strain evidence="1">Arlian Lab</strain>
        <tissue evidence="1">Whole body</tissue>
    </source>
</reference>
<proteinExistence type="predicted"/>
<protein>
    <submittedName>
        <fullName evidence="1">Uncharacterized protein</fullName>
    </submittedName>
</protein>
<keyword evidence="2" id="KW-1185">Reference proteome</keyword>
<name>A0A1Y3BA25_EURMA</name>